<dbReference type="InterPro" id="IPR018060">
    <property type="entry name" value="HTH_AraC"/>
</dbReference>
<dbReference type="PROSITE" id="PS00041">
    <property type="entry name" value="HTH_ARAC_FAMILY_1"/>
    <property type="match status" value="1"/>
</dbReference>
<evidence type="ECO:0000313" key="5">
    <source>
        <dbReference type="EMBL" id="MCW3487141.1"/>
    </source>
</evidence>
<organism evidence="5 6">
    <name type="scientific">Chitinophaga nivalis</name>
    <dbReference type="NCBI Taxonomy" id="2991709"/>
    <lineage>
        <taxon>Bacteria</taxon>
        <taxon>Pseudomonadati</taxon>
        <taxon>Bacteroidota</taxon>
        <taxon>Chitinophagia</taxon>
        <taxon>Chitinophagales</taxon>
        <taxon>Chitinophagaceae</taxon>
        <taxon>Chitinophaga</taxon>
    </lineage>
</organism>
<accession>A0ABT3IT38</accession>
<dbReference type="PANTHER" id="PTHR43280">
    <property type="entry name" value="ARAC-FAMILY TRANSCRIPTIONAL REGULATOR"/>
    <property type="match status" value="1"/>
</dbReference>
<keyword evidence="6" id="KW-1185">Reference proteome</keyword>
<feature type="domain" description="HTH araC/xylS-type" evidence="4">
    <location>
        <begin position="174"/>
        <end position="274"/>
    </location>
</feature>
<dbReference type="SUPFAM" id="SSF46689">
    <property type="entry name" value="Homeodomain-like"/>
    <property type="match status" value="1"/>
</dbReference>
<dbReference type="InterPro" id="IPR035418">
    <property type="entry name" value="AraC-bd_2"/>
</dbReference>
<name>A0ABT3IT38_9BACT</name>
<evidence type="ECO:0000256" key="3">
    <source>
        <dbReference type="ARBA" id="ARBA00023163"/>
    </source>
</evidence>
<dbReference type="InterPro" id="IPR009057">
    <property type="entry name" value="Homeodomain-like_sf"/>
</dbReference>
<dbReference type="RefSeq" id="WP_264733951.1">
    <property type="nucleotide sequence ID" value="NZ_JAPDNR010000001.1"/>
</dbReference>
<dbReference type="Proteomes" id="UP001207742">
    <property type="component" value="Unassembled WGS sequence"/>
</dbReference>
<dbReference type="PANTHER" id="PTHR43280:SF34">
    <property type="entry name" value="ARAC-FAMILY TRANSCRIPTIONAL REGULATOR"/>
    <property type="match status" value="1"/>
</dbReference>
<evidence type="ECO:0000256" key="1">
    <source>
        <dbReference type="ARBA" id="ARBA00023015"/>
    </source>
</evidence>
<dbReference type="SMART" id="SM00342">
    <property type="entry name" value="HTH_ARAC"/>
    <property type="match status" value="1"/>
</dbReference>
<dbReference type="PROSITE" id="PS01124">
    <property type="entry name" value="HTH_ARAC_FAMILY_2"/>
    <property type="match status" value="1"/>
</dbReference>
<dbReference type="EMBL" id="JAPDNS010000002">
    <property type="protein sequence ID" value="MCW3487141.1"/>
    <property type="molecule type" value="Genomic_DNA"/>
</dbReference>
<evidence type="ECO:0000259" key="4">
    <source>
        <dbReference type="PROSITE" id="PS01124"/>
    </source>
</evidence>
<sequence>MGKEHMRQSVEVLYKVVEECPVTTLQLTFFQVAYVISGTGTMRINGHEMPYRAANLFLLTPQDHYTFEIGTTTEFLLVRFDHSYIKEYQWKGIDHMAHLLDHATHMSGCILKNKPDEALVKSIVDSLVHEIHHQDLYNEDLIMHFVNALIVISARNISKIKPAHLKQNADKRILEIINYIKTNIYYPQKLKAVAMGEAFGISTTYLGSYFKTQSGETIQHFIATYKIRMIEHRLKFSDRRINEIALEFGFADESHLNKFFRKHKGINLTGYRKAEAG</sequence>
<reference evidence="5 6" key="1">
    <citation type="submission" date="2022-10" db="EMBL/GenBank/DDBJ databases">
        <title>Chitinophaga nivalis PC15 sp. nov., isolated from Pyeongchang county, South Korea.</title>
        <authorList>
            <person name="Trinh H.N."/>
        </authorList>
    </citation>
    <scope>NUCLEOTIDE SEQUENCE [LARGE SCALE GENOMIC DNA]</scope>
    <source>
        <strain evidence="5 6">PC14</strain>
    </source>
</reference>
<keyword evidence="2" id="KW-0238">DNA-binding</keyword>
<gene>
    <name evidence="5" type="ORF">OL497_24795</name>
</gene>
<dbReference type="Pfam" id="PF14525">
    <property type="entry name" value="AraC_binding_2"/>
    <property type="match status" value="1"/>
</dbReference>
<protein>
    <submittedName>
        <fullName evidence="5">AraC family transcriptional regulator</fullName>
    </submittedName>
</protein>
<dbReference type="InterPro" id="IPR037923">
    <property type="entry name" value="HTH-like"/>
</dbReference>
<dbReference type="SUPFAM" id="SSF51215">
    <property type="entry name" value="Regulatory protein AraC"/>
    <property type="match status" value="1"/>
</dbReference>
<keyword evidence="3" id="KW-0804">Transcription</keyword>
<keyword evidence="1" id="KW-0805">Transcription regulation</keyword>
<dbReference type="Pfam" id="PF12833">
    <property type="entry name" value="HTH_18"/>
    <property type="match status" value="1"/>
</dbReference>
<evidence type="ECO:0000313" key="6">
    <source>
        <dbReference type="Proteomes" id="UP001207742"/>
    </source>
</evidence>
<comment type="caution">
    <text evidence="5">The sequence shown here is derived from an EMBL/GenBank/DDBJ whole genome shotgun (WGS) entry which is preliminary data.</text>
</comment>
<proteinExistence type="predicted"/>
<dbReference type="InterPro" id="IPR018062">
    <property type="entry name" value="HTH_AraC-typ_CS"/>
</dbReference>
<evidence type="ECO:0000256" key="2">
    <source>
        <dbReference type="ARBA" id="ARBA00023125"/>
    </source>
</evidence>
<dbReference type="Gene3D" id="1.10.10.60">
    <property type="entry name" value="Homeodomain-like"/>
    <property type="match status" value="2"/>
</dbReference>